<accession>A0AA88RGQ2</accession>
<sequence length="244" mass="27907">MELFRKAKTVRLRTVKDKYLIAQDDQESVYQDRDGSSRNALWTVEFVGGENFLRLISCYGKYLTASNTLFLPSATGRKVLQTNKTDSSVDWEPLRDGFQVRLRTRSGHFLRPNGGVPPWRNSVTHDIPHRSRTQEKVLWDVDVAEILPLHQRTQSEPKFNKSRSTSSGLATPKSTQKSVIRLEDLLLSLHVMHGLNHICVAFHISMHACVVVWIRKLGARGCKQQREQFSNNQRGSLLISSWIP</sequence>
<dbReference type="FunFam" id="2.80.10.50:FF:000067">
    <property type="entry name" value="BnaC05g19630D protein"/>
    <property type="match status" value="1"/>
</dbReference>
<evidence type="ECO:0000313" key="4">
    <source>
        <dbReference type="Proteomes" id="UP001187471"/>
    </source>
</evidence>
<name>A0AA88RGQ2_9ASTE</name>
<gene>
    <name evidence="3" type="ORF">RJ640_014224</name>
</gene>
<feature type="domain" description="DUF569" evidence="2">
    <location>
        <begin position="1"/>
        <end position="139"/>
    </location>
</feature>
<evidence type="ECO:0000259" key="2">
    <source>
        <dbReference type="Pfam" id="PF04601"/>
    </source>
</evidence>
<feature type="region of interest" description="Disordered" evidence="1">
    <location>
        <begin position="154"/>
        <end position="173"/>
    </location>
</feature>
<reference evidence="3" key="1">
    <citation type="submission" date="2022-12" db="EMBL/GenBank/DDBJ databases">
        <title>Draft genome assemblies for two species of Escallonia (Escalloniales).</title>
        <authorList>
            <person name="Chanderbali A."/>
            <person name="Dervinis C."/>
            <person name="Anghel I."/>
            <person name="Soltis D."/>
            <person name="Soltis P."/>
            <person name="Zapata F."/>
        </authorList>
    </citation>
    <scope>NUCLEOTIDE SEQUENCE</scope>
    <source>
        <strain evidence="3">UCBG92.1500</strain>
        <tissue evidence="3">Leaf</tissue>
    </source>
</reference>
<dbReference type="SUPFAM" id="SSF50405">
    <property type="entry name" value="Actin-crosslinking proteins"/>
    <property type="match status" value="1"/>
</dbReference>
<proteinExistence type="predicted"/>
<evidence type="ECO:0000313" key="3">
    <source>
        <dbReference type="EMBL" id="KAK2989344.1"/>
    </source>
</evidence>
<dbReference type="EMBL" id="JAVXUO010000753">
    <property type="protein sequence ID" value="KAK2989344.1"/>
    <property type="molecule type" value="Genomic_DNA"/>
</dbReference>
<evidence type="ECO:0000256" key="1">
    <source>
        <dbReference type="SAM" id="MobiDB-lite"/>
    </source>
</evidence>
<keyword evidence="4" id="KW-1185">Reference proteome</keyword>
<protein>
    <recommendedName>
        <fullName evidence="2">DUF569 domain-containing protein</fullName>
    </recommendedName>
</protein>
<dbReference type="Gene3D" id="2.80.10.50">
    <property type="match status" value="1"/>
</dbReference>
<dbReference type="InterPro" id="IPR007679">
    <property type="entry name" value="DUF569"/>
</dbReference>
<dbReference type="AlphaFoldDB" id="A0AA88RGQ2"/>
<feature type="compositionally biased region" description="Polar residues" evidence="1">
    <location>
        <begin position="160"/>
        <end position="173"/>
    </location>
</feature>
<comment type="caution">
    <text evidence="3">The sequence shown here is derived from an EMBL/GenBank/DDBJ whole genome shotgun (WGS) entry which is preliminary data.</text>
</comment>
<dbReference type="InterPro" id="IPR008999">
    <property type="entry name" value="Actin-crosslinking"/>
</dbReference>
<dbReference type="PANTHER" id="PTHR31205">
    <property type="entry name" value="ACTIN CROSS-LINKING PROTEIN (DUF569)"/>
    <property type="match status" value="1"/>
</dbReference>
<organism evidence="3 4">
    <name type="scientific">Escallonia rubra</name>
    <dbReference type="NCBI Taxonomy" id="112253"/>
    <lineage>
        <taxon>Eukaryota</taxon>
        <taxon>Viridiplantae</taxon>
        <taxon>Streptophyta</taxon>
        <taxon>Embryophyta</taxon>
        <taxon>Tracheophyta</taxon>
        <taxon>Spermatophyta</taxon>
        <taxon>Magnoliopsida</taxon>
        <taxon>eudicotyledons</taxon>
        <taxon>Gunneridae</taxon>
        <taxon>Pentapetalae</taxon>
        <taxon>asterids</taxon>
        <taxon>campanulids</taxon>
        <taxon>Escalloniales</taxon>
        <taxon>Escalloniaceae</taxon>
        <taxon>Escallonia</taxon>
    </lineage>
</organism>
<dbReference type="PANTHER" id="PTHR31205:SF77">
    <property type="entry name" value="CROSS-LINKING PROTEIN, PUTATIVE (DUF569)-RELATED"/>
    <property type="match status" value="1"/>
</dbReference>
<dbReference type="Proteomes" id="UP001187471">
    <property type="component" value="Unassembled WGS sequence"/>
</dbReference>
<dbReference type="CDD" id="cd23340">
    <property type="entry name" value="beta-trefoil_FSCN_ACP-like"/>
    <property type="match status" value="1"/>
</dbReference>
<dbReference type="Pfam" id="PF04601">
    <property type="entry name" value="DUF569"/>
    <property type="match status" value="1"/>
</dbReference>